<organism evidence="3 4">
    <name type="scientific">Polypedilum vanderplanki</name>
    <name type="common">Sleeping chironomid midge</name>
    <dbReference type="NCBI Taxonomy" id="319348"/>
    <lineage>
        <taxon>Eukaryota</taxon>
        <taxon>Metazoa</taxon>
        <taxon>Ecdysozoa</taxon>
        <taxon>Arthropoda</taxon>
        <taxon>Hexapoda</taxon>
        <taxon>Insecta</taxon>
        <taxon>Pterygota</taxon>
        <taxon>Neoptera</taxon>
        <taxon>Endopterygota</taxon>
        <taxon>Diptera</taxon>
        <taxon>Nematocera</taxon>
        <taxon>Chironomoidea</taxon>
        <taxon>Chironomidae</taxon>
        <taxon>Chironominae</taxon>
        <taxon>Polypedilum</taxon>
        <taxon>Polypedilum</taxon>
    </lineage>
</organism>
<comment type="caution">
    <text evidence="3">The sequence shown here is derived from an EMBL/GenBank/DDBJ whole genome shotgun (WGS) entry which is preliminary data.</text>
</comment>
<feature type="compositionally biased region" description="Low complexity" evidence="1">
    <location>
        <begin position="34"/>
        <end position="48"/>
    </location>
</feature>
<accession>A0A9J6CM03</accession>
<sequence length="148" mass="17731">MNSIMLIFIIALLIQNIIAKPFNEETLNDLNLKTLDDSSSSRSSNSRSFDVNESEIARENHERNEKQFKVNEDFYQKDVLQGKDDALRKGRVLIFRPLFVYNQQQKRKQQQTEAHRRKDTIKYLHSYDQIQPQSYNLQKPKQKHCFYY</sequence>
<dbReference type="AlphaFoldDB" id="A0A9J6CM03"/>
<proteinExistence type="predicted"/>
<evidence type="ECO:0000313" key="4">
    <source>
        <dbReference type="Proteomes" id="UP001107558"/>
    </source>
</evidence>
<feature type="region of interest" description="Disordered" evidence="1">
    <location>
        <begin position="34"/>
        <end position="63"/>
    </location>
</feature>
<keyword evidence="2" id="KW-0732">Signal</keyword>
<evidence type="ECO:0000256" key="1">
    <source>
        <dbReference type="SAM" id="MobiDB-lite"/>
    </source>
</evidence>
<gene>
    <name evidence="3" type="ORF">PVAND_012600</name>
</gene>
<protein>
    <submittedName>
        <fullName evidence="3">Uncharacterized protein</fullName>
    </submittedName>
</protein>
<reference evidence="3" key="1">
    <citation type="submission" date="2021-03" db="EMBL/GenBank/DDBJ databases">
        <title>Chromosome level genome of the anhydrobiotic midge Polypedilum vanderplanki.</title>
        <authorList>
            <person name="Yoshida Y."/>
            <person name="Kikawada T."/>
            <person name="Gusev O."/>
        </authorList>
    </citation>
    <scope>NUCLEOTIDE SEQUENCE</scope>
    <source>
        <strain evidence="3">NIAS01</strain>
        <tissue evidence="3">Whole body or cell culture</tissue>
    </source>
</reference>
<keyword evidence="4" id="KW-1185">Reference proteome</keyword>
<dbReference type="EMBL" id="JADBJN010000001">
    <property type="protein sequence ID" value="KAG5683314.1"/>
    <property type="molecule type" value="Genomic_DNA"/>
</dbReference>
<dbReference type="Proteomes" id="UP001107558">
    <property type="component" value="Chromosome 1"/>
</dbReference>
<feature type="chain" id="PRO_5039941462" evidence="2">
    <location>
        <begin position="20"/>
        <end position="148"/>
    </location>
</feature>
<evidence type="ECO:0000256" key="2">
    <source>
        <dbReference type="SAM" id="SignalP"/>
    </source>
</evidence>
<name>A0A9J6CM03_POLVA</name>
<feature type="signal peptide" evidence="2">
    <location>
        <begin position="1"/>
        <end position="19"/>
    </location>
</feature>
<evidence type="ECO:0000313" key="3">
    <source>
        <dbReference type="EMBL" id="KAG5683314.1"/>
    </source>
</evidence>